<dbReference type="KEGG" id="bmei:Spa11_35770"/>
<dbReference type="InterPro" id="IPR002197">
    <property type="entry name" value="HTH_Fis"/>
</dbReference>
<keyword evidence="2" id="KW-0067">ATP-binding</keyword>
<dbReference type="Gene3D" id="1.10.8.60">
    <property type="match status" value="1"/>
</dbReference>
<evidence type="ECO:0000313" key="8">
    <source>
        <dbReference type="Proteomes" id="UP000316426"/>
    </source>
</evidence>
<proteinExistence type="predicted"/>
<dbReference type="Proteomes" id="UP000316426">
    <property type="component" value="Chromosome"/>
</dbReference>
<dbReference type="Pfam" id="PF02954">
    <property type="entry name" value="HTH_8"/>
    <property type="match status" value="1"/>
</dbReference>
<dbReference type="Pfam" id="PF25601">
    <property type="entry name" value="AAA_lid_14"/>
    <property type="match status" value="1"/>
</dbReference>
<keyword evidence="5" id="KW-0804">Transcription</keyword>
<dbReference type="PROSITE" id="PS50045">
    <property type="entry name" value="SIGMA54_INTERACT_4"/>
    <property type="match status" value="1"/>
</dbReference>
<name>A0A518KC36_9BACT</name>
<dbReference type="PANTHER" id="PTHR32071:SF57">
    <property type="entry name" value="C4-DICARBOXYLATE TRANSPORT TRANSCRIPTIONAL REGULATORY PROTEIN DCTD"/>
    <property type="match status" value="1"/>
</dbReference>
<dbReference type="PROSITE" id="PS00676">
    <property type="entry name" value="SIGMA54_INTERACT_2"/>
    <property type="match status" value="1"/>
</dbReference>
<dbReference type="Gene3D" id="1.10.10.60">
    <property type="entry name" value="Homeodomain-like"/>
    <property type="match status" value="1"/>
</dbReference>
<evidence type="ECO:0000256" key="2">
    <source>
        <dbReference type="ARBA" id="ARBA00022840"/>
    </source>
</evidence>
<dbReference type="SUPFAM" id="SSF52540">
    <property type="entry name" value="P-loop containing nucleoside triphosphate hydrolases"/>
    <property type="match status" value="1"/>
</dbReference>
<dbReference type="InterPro" id="IPR003593">
    <property type="entry name" value="AAA+_ATPase"/>
</dbReference>
<dbReference type="Pfam" id="PF01590">
    <property type="entry name" value="GAF"/>
    <property type="match status" value="1"/>
</dbReference>
<evidence type="ECO:0000313" key="7">
    <source>
        <dbReference type="EMBL" id="QDV75361.1"/>
    </source>
</evidence>
<dbReference type="CDD" id="cd00009">
    <property type="entry name" value="AAA"/>
    <property type="match status" value="1"/>
</dbReference>
<dbReference type="GO" id="GO:0043565">
    <property type="term" value="F:sequence-specific DNA binding"/>
    <property type="evidence" value="ECO:0007669"/>
    <property type="project" value="InterPro"/>
</dbReference>
<dbReference type="InterPro" id="IPR058031">
    <property type="entry name" value="AAA_lid_NorR"/>
</dbReference>
<evidence type="ECO:0000256" key="3">
    <source>
        <dbReference type="ARBA" id="ARBA00023015"/>
    </source>
</evidence>
<dbReference type="InterPro" id="IPR009057">
    <property type="entry name" value="Homeodomain-like_sf"/>
</dbReference>
<dbReference type="InterPro" id="IPR002078">
    <property type="entry name" value="Sigma_54_int"/>
</dbReference>
<dbReference type="GO" id="GO:0006355">
    <property type="term" value="P:regulation of DNA-templated transcription"/>
    <property type="evidence" value="ECO:0007669"/>
    <property type="project" value="InterPro"/>
</dbReference>
<reference evidence="7 8" key="1">
    <citation type="submission" date="2019-02" db="EMBL/GenBank/DDBJ databases">
        <title>Deep-cultivation of Planctomycetes and their phenomic and genomic characterization uncovers novel biology.</title>
        <authorList>
            <person name="Wiegand S."/>
            <person name="Jogler M."/>
            <person name="Boedeker C."/>
            <person name="Pinto D."/>
            <person name="Vollmers J."/>
            <person name="Rivas-Marin E."/>
            <person name="Kohn T."/>
            <person name="Peeters S.H."/>
            <person name="Heuer A."/>
            <person name="Rast P."/>
            <person name="Oberbeckmann S."/>
            <person name="Bunk B."/>
            <person name="Jeske O."/>
            <person name="Meyerdierks A."/>
            <person name="Storesund J.E."/>
            <person name="Kallscheuer N."/>
            <person name="Luecker S."/>
            <person name="Lage O.M."/>
            <person name="Pohl T."/>
            <person name="Merkel B.J."/>
            <person name="Hornburger P."/>
            <person name="Mueller R.-W."/>
            <person name="Bruemmer F."/>
            <person name="Labrenz M."/>
            <person name="Spormann A.M."/>
            <person name="Op den Camp H."/>
            <person name="Overmann J."/>
            <person name="Amann R."/>
            <person name="Jetten M.S.M."/>
            <person name="Mascher T."/>
            <person name="Medema M.H."/>
            <person name="Devos D.P."/>
            <person name="Kaster A.-K."/>
            <person name="Ovreas L."/>
            <person name="Rohde M."/>
            <person name="Galperin M.Y."/>
            <person name="Jogler C."/>
        </authorList>
    </citation>
    <scope>NUCLEOTIDE SEQUENCE [LARGE SCALE GENOMIC DNA]</scope>
    <source>
        <strain evidence="7 8">Spa11</strain>
    </source>
</reference>
<dbReference type="PROSITE" id="PS00688">
    <property type="entry name" value="SIGMA54_INTERACT_3"/>
    <property type="match status" value="1"/>
</dbReference>
<dbReference type="InterPro" id="IPR003018">
    <property type="entry name" value="GAF"/>
</dbReference>
<dbReference type="EMBL" id="CP036349">
    <property type="protein sequence ID" value="QDV75361.1"/>
    <property type="molecule type" value="Genomic_DNA"/>
</dbReference>
<dbReference type="Gene3D" id="3.30.450.40">
    <property type="match status" value="1"/>
</dbReference>
<evidence type="ECO:0000256" key="5">
    <source>
        <dbReference type="ARBA" id="ARBA00023163"/>
    </source>
</evidence>
<dbReference type="InterPro" id="IPR025944">
    <property type="entry name" value="Sigma_54_int_dom_CS"/>
</dbReference>
<accession>A0A518KC36</accession>
<organism evidence="7 8">
    <name type="scientific">Botrimarina mediterranea</name>
    <dbReference type="NCBI Taxonomy" id="2528022"/>
    <lineage>
        <taxon>Bacteria</taxon>
        <taxon>Pseudomonadati</taxon>
        <taxon>Planctomycetota</taxon>
        <taxon>Planctomycetia</taxon>
        <taxon>Pirellulales</taxon>
        <taxon>Lacipirellulaceae</taxon>
        <taxon>Botrimarina</taxon>
    </lineage>
</organism>
<evidence type="ECO:0000259" key="6">
    <source>
        <dbReference type="PROSITE" id="PS50045"/>
    </source>
</evidence>
<dbReference type="GO" id="GO:0005524">
    <property type="term" value="F:ATP binding"/>
    <property type="evidence" value="ECO:0007669"/>
    <property type="project" value="UniProtKB-KW"/>
</dbReference>
<dbReference type="SUPFAM" id="SSF46689">
    <property type="entry name" value="Homeodomain-like"/>
    <property type="match status" value="1"/>
</dbReference>
<dbReference type="AlphaFoldDB" id="A0A518KC36"/>
<evidence type="ECO:0000256" key="1">
    <source>
        <dbReference type="ARBA" id="ARBA00022741"/>
    </source>
</evidence>
<sequence length="632" mass="68603">MTTQPLAKLAVDLIAAVGEGAQPFDARVAAAVRDACEASAVGLWRPAAPQWRNLAGVPTTPSEPPEAVPEALDAERTVEVAGWIATPLAAPGGPSEGYRQPDILAIRQPRQRLPMADLAALVEAARTAAWATHHEAGRIERLAELVSLSLEWGESSDTAALLERMAEAATRLFDCDRATVFLWNRSAGQLVGRPALGMPGNQLTVPDSAGVVGRVVQTGKALRTSMRDAEMVDRATDKSSGYRTDSLLCVPLDAPGGERLGAFELINKNRTGEFTDDDERGLIEFARLAAVAVANAQQVEDLVWQRDSLVEQAASDVRMLGEAPAIAALRKTIQRVADADLAVLVLGENGTGKEVVAQSLHFQSRRRNAPLLAVNCAAIAESLLESELFGHEKGAFTDARESRAGKFELADGGTLLLDEIGDMSPGGQAKLLRVLEDKTVVRVGGAEERKVDVRVVAATNRDLAERVREGKFREDLFYRLCVVTIELPPLRDRGDDVILLAEHFLKQYSQKRGRKTPKLSATAKRKLTTHNWPGNIRELRNLMERVAYLTDEPMIEADDLAIIDRGPTRGAGGELAIEGELTEATGEFQRRLINREIERARGNVAAAARSLGLHRSNLYRKMKQLGMDTDEG</sequence>
<evidence type="ECO:0000256" key="4">
    <source>
        <dbReference type="ARBA" id="ARBA00023125"/>
    </source>
</evidence>
<dbReference type="InterPro" id="IPR025943">
    <property type="entry name" value="Sigma_54_int_dom_ATP-bd_2"/>
</dbReference>
<dbReference type="InterPro" id="IPR029016">
    <property type="entry name" value="GAF-like_dom_sf"/>
</dbReference>
<dbReference type="SMART" id="SM00065">
    <property type="entry name" value="GAF"/>
    <property type="match status" value="1"/>
</dbReference>
<gene>
    <name evidence="7" type="primary">vnfA</name>
    <name evidence="7" type="ORF">Spa11_35770</name>
</gene>
<dbReference type="Gene3D" id="3.40.50.300">
    <property type="entry name" value="P-loop containing nucleotide triphosphate hydrolases"/>
    <property type="match status" value="1"/>
</dbReference>
<keyword evidence="1" id="KW-0547">Nucleotide-binding</keyword>
<keyword evidence="4" id="KW-0238">DNA-binding</keyword>
<dbReference type="SMART" id="SM00382">
    <property type="entry name" value="AAA"/>
    <property type="match status" value="1"/>
</dbReference>
<dbReference type="SUPFAM" id="SSF55781">
    <property type="entry name" value="GAF domain-like"/>
    <property type="match status" value="1"/>
</dbReference>
<protein>
    <submittedName>
        <fullName evidence="7">Nitrogen fixation protein VnfA</fullName>
    </submittedName>
</protein>
<feature type="domain" description="Sigma-54 factor interaction" evidence="6">
    <location>
        <begin position="319"/>
        <end position="548"/>
    </location>
</feature>
<keyword evidence="8" id="KW-1185">Reference proteome</keyword>
<dbReference type="InterPro" id="IPR027417">
    <property type="entry name" value="P-loop_NTPase"/>
</dbReference>
<dbReference type="Pfam" id="PF00158">
    <property type="entry name" value="Sigma54_activat"/>
    <property type="match status" value="1"/>
</dbReference>
<dbReference type="PRINTS" id="PR01590">
    <property type="entry name" value="HTHFIS"/>
</dbReference>
<dbReference type="FunFam" id="3.40.50.300:FF:000006">
    <property type="entry name" value="DNA-binding transcriptional regulator NtrC"/>
    <property type="match status" value="1"/>
</dbReference>
<dbReference type="PANTHER" id="PTHR32071">
    <property type="entry name" value="TRANSCRIPTIONAL REGULATORY PROTEIN"/>
    <property type="match status" value="1"/>
</dbReference>
<keyword evidence="3" id="KW-0805">Transcription regulation</keyword>